<evidence type="ECO:0000313" key="1">
    <source>
        <dbReference type="EMBL" id="XCC96966.1"/>
    </source>
</evidence>
<keyword evidence="1" id="KW-0614">Plasmid</keyword>
<proteinExistence type="predicted"/>
<protein>
    <submittedName>
        <fullName evidence="1">Right-handed parallel beta-helix repeat-containing protein</fullName>
    </submittedName>
</protein>
<dbReference type="InterPro" id="IPR011050">
    <property type="entry name" value="Pectin_lyase_fold/virulence"/>
</dbReference>
<gene>
    <name evidence="1" type="ORF">PVT71_23035</name>
</gene>
<reference evidence="1" key="1">
    <citation type="submission" date="2023-02" db="EMBL/GenBank/DDBJ databases">
        <title>Description and genomic characterization of Salipiger bruguierae sp. nov., isolated from the sediment of mangrove plant Bruguiera sexangula.</title>
        <authorList>
            <person name="Long M."/>
        </authorList>
    </citation>
    <scope>NUCLEOTIDE SEQUENCE</scope>
    <source>
        <strain evidence="1">H15</strain>
        <plasmid evidence="1">unnamed1</plasmid>
    </source>
</reference>
<geneLocation type="plasmid" evidence="1">
    <name>unnamed1</name>
</geneLocation>
<dbReference type="Gene3D" id="2.160.20.10">
    <property type="entry name" value="Single-stranded right-handed beta-helix, Pectin lyase-like"/>
    <property type="match status" value="1"/>
</dbReference>
<sequence>MIPGPRFGAQTWIAPAHASNPSRTGVYRRRDVVACLALTALVVPVAVSAQDRVTEFAAGGTPDALDVSGPEELRAALARARGGEVILLAPGDYGSLELRGTRAKFDDPVTLRSADPAVPARFDRIALRGARNLVLERLEFRYRPEAGDGKLRAMLEVRGAGKDSAGDITVRDCRFVGELVSARVGADLLDAEAVAAKKGLVAGSYAGMGIYMQGAEDITVTGNEVTGVYRGFSFEKIARLEVSENLVHDIRSDGMTFGQLEHARIERNTVRDLHPWRHSQAQNKGDHPDLMQFWTTNSDAATRDVVVRGNLLVQRAAVDGDRAQGIFMRNSKAEADAATDEFFFRDIVIEDNVILNGHINSLVIGETIGLAVVGNLVLQDPGAGTDRIDTPILSIARRSAEVTVSGNVLPALSLDYSTVRGYAPLDEGAALGWQVAGNSFTRRDPAEGTVIGEDGAALYHEDKVIAELDAAMSGPPRSAAGSLAQEITVPGRGNIASRATCTRSEDGASREVGAGCL</sequence>
<accession>A0AAU8AQI0</accession>
<organism evidence="1">
    <name type="scientific">Alloyangia sp. H15</name>
    <dbReference type="NCBI Taxonomy" id="3029062"/>
    <lineage>
        <taxon>Bacteria</taxon>
        <taxon>Pseudomonadati</taxon>
        <taxon>Pseudomonadota</taxon>
        <taxon>Alphaproteobacteria</taxon>
        <taxon>Rhodobacterales</taxon>
        <taxon>Roseobacteraceae</taxon>
        <taxon>Alloyangia</taxon>
    </lineage>
</organism>
<dbReference type="EMBL" id="CP123386">
    <property type="protein sequence ID" value="XCC96966.1"/>
    <property type="molecule type" value="Genomic_DNA"/>
</dbReference>
<dbReference type="InterPro" id="IPR012334">
    <property type="entry name" value="Pectin_lyas_fold"/>
</dbReference>
<dbReference type="SUPFAM" id="SSF51126">
    <property type="entry name" value="Pectin lyase-like"/>
    <property type="match status" value="1"/>
</dbReference>
<dbReference type="AlphaFoldDB" id="A0AAU8AQI0"/>
<dbReference type="RefSeq" id="WP_353475857.1">
    <property type="nucleotide sequence ID" value="NZ_CP123386.1"/>
</dbReference>
<name>A0AAU8AQI0_9RHOB</name>